<evidence type="ECO:0000259" key="6">
    <source>
        <dbReference type="PROSITE" id="PS51007"/>
    </source>
</evidence>
<dbReference type="SUPFAM" id="SSF46626">
    <property type="entry name" value="Cytochrome c"/>
    <property type="match status" value="2"/>
</dbReference>
<evidence type="ECO:0000256" key="3">
    <source>
        <dbReference type="ARBA" id="ARBA00023004"/>
    </source>
</evidence>
<dbReference type="Pfam" id="PF21342">
    <property type="entry name" value="SoxA-TsdA_cyt-c"/>
    <property type="match status" value="1"/>
</dbReference>
<evidence type="ECO:0000313" key="8">
    <source>
        <dbReference type="Proteomes" id="UP001202134"/>
    </source>
</evidence>
<evidence type="ECO:0000256" key="1">
    <source>
        <dbReference type="ARBA" id="ARBA00022617"/>
    </source>
</evidence>
<dbReference type="EMBL" id="JAKIKU010000008">
    <property type="protein sequence ID" value="MCL1046725.1"/>
    <property type="molecule type" value="Genomic_DNA"/>
</dbReference>
<comment type="caution">
    <text evidence="7">The sequence shown here is derived from an EMBL/GenBank/DDBJ whole genome shotgun (WGS) entry which is preliminary data.</text>
</comment>
<feature type="domain" description="Cytochrome c" evidence="6">
    <location>
        <begin position="217"/>
        <end position="302"/>
    </location>
</feature>
<dbReference type="PROSITE" id="PS51007">
    <property type="entry name" value="CYTC"/>
    <property type="match status" value="2"/>
</dbReference>
<dbReference type="Proteomes" id="UP001202134">
    <property type="component" value="Unassembled WGS sequence"/>
</dbReference>
<feature type="chain" id="PRO_5046585305" evidence="5">
    <location>
        <begin position="20"/>
        <end position="355"/>
    </location>
</feature>
<feature type="domain" description="Cytochrome c" evidence="6">
    <location>
        <begin position="56"/>
        <end position="153"/>
    </location>
</feature>
<keyword evidence="5" id="KW-0732">Signal</keyword>
<proteinExistence type="predicted"/>
<dbReference type="Gene3D" id="1.10.760.10">
    <property type="entry name" value="Cytochrome c-like domain"/>
    <property type="match status" value="2"/>
</dbReference>
<evidence type="ECO:0000256" key="2">
    <source>
        <dbReference type="ARBA" id="ARBA00022723"/>
    </source>
</evidence>
<sequence length="355" mass="39283">MKRYYFSAAGVLFSMSISAAELPDRQAQLPSVAKEANAQYLMPSPLSSIPKGEFGDKVRKGYQLFVNSQQMRDTYVGNELNCVNCHMNAGNKANASPLWGAYMAYPAYRKKNDKVNSFEERIQGCFTYSMNGKAPESGSEPLVAISAYSYWLVMSGLMNQFGITGPVPEMTDVELLKGGNREDFPLPETVTSKLDQKELTMLPGRGFPKLAKPELAYSVERGEAVYQAHCQTCHADDGQGYKMANVSALPPLWGPQSYNWGAGMHRVNTAANFIYENMPLGKSIQLTVQQAWDVAAFVNAHERPQDPRYKGNVAETQAKYHQHEGFYGKPSSINGPELLGANAYPIFPVSKQSKQ</sequence>
<dbReference type="Pfam" id="PF00034">
    <property type="entry name" value="Cytochrom_C"/>
    <property type="match status" value="1"/>
</dbReference>
<name>A0ABT0KS85_9GAMM</name>
<dbReference type="InterPro" id="IPR036909">
    <property type="entry name" value="Cyt_c-like_dom_sf"/>
</dbReference>
<feature type="signal peptide" evidence="5">
    <location>
        <begin position="1"/>
        <end position="19"/>
    </location>
</feature>
<dbReference type="InterPro" id="IPR051459">
    <property type="entry name" value="Cytochrome_c-type_DH"/>
</dbReference>
<protein>
    <submittedName>
        <fullName evidence="7">C-type cytochrome</fullName>
    </submittedName>
</protein>
<evidence type="ECO:0000256" key="4">
    <source>
        <dbReference type="PROSITE-ProRule" id="PRU00433"/>
    </source>
</evidence>
<organism evidence="7 8">
    <name type="scientific">Shewanella electrodiphila</name>
    <dbReference type="NCBI Taxonomy" id="934143"/>
    <lineage>
        <taxon>Bacteria</taxon>
        <taxon>Pseudomonadati</taxon>
        <taxon>Pseudomonadota</taxon>
        <taxon>Gammaproteobacteria</taxon>
        <taxon>Alteromonadales</taxon>
        <taxon>Shewanellaceae</taxon>
        <taxon>Shewanella</taxon>
    </lineage>
</organism>
<gene>
    <name evidence="7" type="ORF">L2737_15535</name>
</gene>
<keyword evidence="3 4" id="KW-0408">Iron</keyword>
<accession>A0ABT0KS85</accession>
<reference evidence="7 8" key="1">
    <citation type="submission" date="2022-01" db="EMBL/GenBank/DDBJ databases">
        <title>Whole genome-based taxonomy of the Shewanellaceae.</title>
        <authorList>
            <person name="Martin-Rodriguez A.J."/>
        </authorList>
    </citation>
    <scope>NUCLEOTIDE SEQUENCE [LARGE SCALE GENOMIC DNA]</scope>
    <source>
        <strain evidence="7 8">DSM 24955</strain>
    </source>
</reference>
<dbReference type="PANTHER" id="PTHR35008">
    <property type="entry name" value="BLL4482 PROTEIN-RELATED"/>
    <property type="match status" value="1"/>
</dbReference>
<dbReference type="InterPro" id="IPR009056">
    <property type="entry name" value="Cyt_c-like_dom"/>
</dbReference>
<dbReference type="PANTHER" id="PTHR35008:SF9">
    <property type="entry name" value="CYTOCHROME C DOMAIN-CONTAINING PROTEIN"/>
    <property type="match status" value="1"/>
</dbReference>
<keyword evidence="2 4" id="KW-0479">Metal-binding</keyword>
<evidence type="ECO:0000313" key="7">
    <source>
        <dbReference type="EMBL" id="MCL1046725.1"/>
    </source>
</evidence>
<dbReference type="RefSeq" id="WP_248956301.1">
    <property type="nucleotide sequence ID" value="NZ_JAKIKU010000008.1"/>
</dbReference>
<keyword evidence="8" id="KW-1185">Reference proteome</keyword>
<keyword evidence="1 4" id="KW-0349">Heme</keyword>
<evidence type="ECO:0000256" key="5">
    <source>
        <dbReference type="SAM" id="SignalP"/>
    </source>
</evidence>